<reference evidence="2 3" key="1">
    <citation type="journal article" date="2016" name="Nat. Commun.">
        <title>Extremotolerant tardigrade genome and improved radiotolerance of human cultured cells by tardigrade-unique protein.</title>
        <authorList>
            <person name="Hashimoto T."/>
            <person name="Horikawa D.D."/>
            <person name="Saito Y."/>
            <person name="Kuwahara H."/>
            <person name="Kozuka-Hata H."/>
            <person name="Shin-I T."/>
            <person name="Minakuchi Y."/>
            <person name="Ohishi K."/>
            <person name="Motoyama A."/>
            <person name="Aizu T."/>
            <person name="Enomoto A."/>
            <person name="Kondo K."/>
            <person name="Tanaka S."/>
            <person name="Hara Y."/>
            <person name="Koshikawa S."/>
            <person name="Sagara H."/>
            <person name="Miura T."/>
            <person name="Yokobori S."/>
            <person name="Miyagawa K."/>
            <person name="Suzuki Y."/>
            <person name="Kubo T."/>
            <person name="Oyama M."/>
            <person name="Kohara Y."/>
            <person name="Fujiyama A."/>
            <person name="Arakawa K."/>
            <person name="Katayama T."/>
            <person name="Toyoda A."/>
            <person name="Kunieda T."/>
        </authorList>
    </citation>
    <scope>NUCLEOTIDE SEQUENCE [LARGE SCALE GENOMIC DNA]</scope>
    <source>
        <strain evidence="2 3">YOKOZUNA-1</strain>
    </source>
</reference>
<evidence type="ECO:0000313" key="3">
    <source>
        <dbReference type="Proteomes" id="UP000186922"/>
    </source>
</evidence>
<name>A0A1D1VU00_RAMVA</name>
<feature type="chain" id="PRO_5008898848" evidence="1">
    <location>
        <begin position="17"/>
        <end position="221"/>
    </location>
</feature>
<proteinExistence type="predicted"/>
<evidence type="ECO:0000313" key="2">
    <source>
        <dbReference type="EMBL" id="GAV04481.1"/>
    </source>
</evidence>
<protein>
    <submittedName>
        <fullName evidence="2">Uncharacterized protein</fullName>
    </submittedName>
</protein>
<dbReference type="Proteomes" id="UP000186922">
    <property type="component" value="Unassembled WGS sequence"/>
</dbReference>
<evidence type="ECO:0000256" key="1">
    <source>
        <dbReference type="SAM" id="SignalP"/>
    </source>
</evidence>
<dbReference type="AlphaFoldDB" id="A0A1D1VU00"/>
<sequence length="221" mass="22257">MLFLLVVGSLAACVSASTRCGSMNYGYNDYYTVAPTATPTTVTAPTVLTTAAPNATCPGIPPIGCRFQALTDPSSGAVLFCLLVCDQPVTWTTTAATTTTPVTTTAASGITTITPSVATITTLSPVIVAAQAQIARCLADTTQSLPSGCFFNGNGNVSLLTCGITCLGADTISRCQNGAGSKIDLCLCGHGAPSSGCTYTFGGTTSPLTCQQNCRAPPSMG</sequence>
<keyword evidence="1" id="KW-0732">Signal</keyword>
<organism evidence="2 3">
    <name type="scientific">Ramazzottius varieornatus</name>
    <name type="common">Water bear</name>
    <name type="synonym">Tardigrade</name>
    <dbReference type="NCBI Taxonomy" id="947166"/>
    <lineage>
        <taxon>Eukaryota</taxon>
        <taxon>Metazoa</taxon>
        <taxon>Ecdysozoa</taxon>
        <taxon>Tardigrada</taxon>
        <taxon>Eutardigrada</taxon>
        <taxon>Parachela</taxon>
        <taxon>Hypsibioidea</taxon>
        <taxon>Ramazzottiidae</taxon>
        <taxon>Ramazzottius</taxon>
    </lineage>
</organism>
<feature type="signal peptide" evidence="1">
    <location>
        <begin position="1"/>
        <end position="16"/>
    </location>
</feature>
<dbReference type="EMBL" id="BDGG01000011">
    <property type="protein sequence ID" value="GAV04481.1"/>
    <property type="molecule type" value="Genomic_DNA"/>
</dbReference>
<gene>
    <name evidence="2" type="primary">RvY_14751-1</name>
    <name evidence="2" type="synonym">RvY_14751.1</name>
    <name evidence="2" type="ORF">RvY_14751</name>
</gene>
<accession>A0A1D1VU00</accession>
<comment type="caution">
    <text evidence="2">The sequence shown here is derived from an EMBL/GenBank/DDBJ whole genome shotgun (WGS) entry which is preliminary data.</text>
</comment>
<keyword evidence="3" id="KW-1185">Reference proteome</keyword>